<organism evidence="3">
    <name type="scientific">Palpitomonas bilix</name>
    <dbReference type="NCBI Taxonomy" id="652834"/>
    <lineage>
        <taxon>Eukaryota</taxon>
        <taxon>Eukaryota incertae sedis</taxon>
    </lineage>
</organism>
<evidence type="ECO:0000313" key="3">
    <source>
        <dbReference type="EMBL" id="CAE0263261.1"/>
    </source>
</evidence>
<dbReference type="EMBL" id="HBIB01039254">
    <property type="protein sequence ID" value="CAE0263261.1"/>
    <property type="molecule type" value="Transcribed_RNA"/>
</dbReference>
<feature type="region of interest" description="Disordered" evidence="1">
    <location>
        <begin position="79"/>
        <end position="104"/>
    </location>
</feature>
<feature type="compositionally biased region" description="Polar residues" evidence="1">
    <location>
        <begin position="42"/>
        <end position="56"/>
    </location>
</feature>
<dbReference type="AlphaFoldDB" id="A0A7S3GDZ3"/>
<name>A0A7S3GDZ3_9EUKA</name>
<dbReference type="InterPro" id="IPR037485">
    <property type="entry name" value="PEX22"/>
</dbReference>
<proteinExistence type="predicted"/>
<evidence type="ECO:0000256" key="1">
    <source>
        <dbReference type="SAM" id="MobiDB-lite"/>
    </source>
</evidence>
<dbReference type="PANTHER" id="PTHR34126:SF1">
    <property type="entry name" value="PEROXISOME BIOGENESIS PROTEIN 22"/>
    <property type="match status" value="1"/>
</dbReference>
<gene>
    <name evidence="3" type="ORF">PBIL07802_LOCUS25558</name>
</gene>
<feature type="region of interest" description="Disordered" evidence="1">
    <location>
        <begin position="37"/>
        <end position="66"/>
    </location>
</feature>
<reference evidence="3" key="1">
    <citation type="submission" date="2021-01" db="EMBL/GenBank/DDBJ databases">
        <authorList>
            <person name="Corre E."/>
            <person name="Pelletier E."/>
            <person name="Niang G."/>
            <person name="Scheremetjew M."/>
            <person name="Finn R."/>
            <person name="Kale V."/>
            <person name="Holt S."/>
            <person name="Cochrane G."/>
            <person name="Meng A."/>
            <person name="Brown T."/>
            <person name="Cohen L."/>
        </authorList>
    </citation>
    <scope>NUCLEOTIDE SEQUENCE</scope>
    <source>
        <strain evidence="3">NIES-2562</strain>
    </source>
</reference>
<feature type="compositionally biased region" description="Basic and acidic residues" evidence="1">
    <location>
        <begin position="57"/>
        <end position="66"/>
    </location>
</feature>
<dbReference type="Pfam" id="PF22978">
    <property type="entry name" value="HAD_Pex22"/>
    <property type="match status" value="1"/>
</dbReference>
<keyword evidence="2" id="KW-0472">Membrane</keyword>
<keyword evidence="2" id="KW-1133">Transmembrane helix</keyword>
<dbReference type="PANTHER" id="PTHR34126">
    <property type="entry name" value="PEROXISOME BIOGENESIS PROTEIN 22"/>
    <property type="match status" value="1"/>
</dbReference>
<evidence type="ECO:0000256" key="2">
    <source>
        <dbReference type="SAM" id="Phobius"/>
    </source>
</evidence>
<sequence>MEFFGGFVSQFGFLGTGVVAVGLLFLGRRVLARGRVARPEGSTGTEIPNQSLSSAETEGRVSARTGREAVQRRLGALESATTGSVRQPAAPSQQNQPPPTLSGSSVVRVRGQAFPSRCRITLSTQGILFSDAVFNINEDTLRIVKELLAAGLDVYPITLCNSDSEEAAARSALLTSGLIEAGLLAEKLLFTSTTLGRTAIARELEVHTHIDDSEAVVEALYRFVPSIVQIDVLFEKQPKASNVTVLPALIAYF</sequence>
<protein>
    <submittedName>
        <fullName evidence="3">Uncharacterized protein</fullName>
    </submittedName>
</protein>
<dbReference type="GO" id="GO:0007031">
    <property type="term" value="P:peroxisome organization"/>
    <property type="evidence" value="ECO:0007669"/>
    <property type="project" value="InterPro"/>
</dbReference>
<keyword evidence="2" id="KW-0812">Transmembrane</keyword>
<feature type="transmembrane region" description="Helical" evidence="2">
    <location>
        <begin position="6"/>
        <end position="26"/>
    </location>
</feature>
<accession>A0A7S3GDZ3</accession>